<evidence type="ECO:0008006" key="4">
    <source>
        <dbReference type="Google" id="ProtNLM"/>
    </source>
</evidence>
<proteinExistence type="predicted"/>
<reference evidence="2 3" key="1">
    <citation type="submission" date="2021-02" db="EMBL/GenBank/DDBJ databases">
        <title>De Novo genome assembly of isolated myxobacteria.</title>
        <authorList>
            <person name="Stevens D.C."/>
        </authorList>
    </citation>
    <scope>NUCLEOTIDE SEQUENCE [LARGE SCALE GENOMIC DNA]</scope>
    <source>
        <strain evidence="2 3">SCHIC003</strain>
    </source>
</reference>
<dbReference type="NCBIfam" id="NF045522">
    <property type="entry name" value="MXAN_2561_fam"/>
    <property type="match status" value="1"/>
</dbReference>
<gene>
    <name evidence="2" type="ORF">JY572_11675</name>
</gene>
<keyword evidence="3" id="KW-1185">Reference proteome</keyword>
<evidence type="ECO:0000313" key="2">
    <source>
        <dbReference type="EMBL" id="QSQ16657.1"/>
    </source>
</evidence>
<organism evidence="2 3">
    <name type="scientific">Myxococcus landrumensis</name>
    <dbReference type="NCBI Taxonomy" id="2813577"/>
    <lineage>
        <taxon>Bacteria</taxon>
        <taxon>Pseudomonadati</taxon>
        <taxon>Myxococcota</taxon>
        <taxon>Myxococcia</taxon>
        <taxon>Myxococcales</taxon>
        <taxon>Cystobacterineae</taxon>
        <taxon>Myxococcaceae</taxon>
        <taxon>Myxococcus</taxon>
    </lineage>
</organism>
<dbReference type="Proteomes" id="UP000663090">
    <property type="component" value="Chromosome"/>
</dbReference>
<dbReference type="InterPro" id="IPR013783">
    <property type="entry name" value="Ig-like_fold"/>
</dbReference>
<feature type="signal peptide" evidence="1">
    <location>
        <begin position="1"/>
        <end position="17"/>
    </location>
</feature>
<accession>A0ABX7NGG6</accession>
<dbReference type="RefSeq" id="WP_206718303.1">
    <property type="nucleotide sequence ID" value="NZ_CP071091.1"/>
</dbReference>
<dbReference type="EMBL" id="CP071091">
    <property type="protein sequence ID" value="QSQ16657.1"/>
    <property type="molecule type" value="Genomic_DNA"/>
</dbReference>
<name>A0ABX7NGG6_9BACT</name>
<sequence>MRHILVVLLLTASTALGQTVNFTGAAIQNNEVVVSLANCGKVNAVTWTRSGTLLCSSATLFLTEGSCTDKPDATGNKKVGEINQNDASPTGTINLVMSEALDAKGETCEGQKANRTYKLCASTTRQTNLGQCDSTLVSIGNSINFILDPVAPGAPGAPAVTGLDSALSVSVTTTSDMARLKVEVVELTLGDDAGTGTPGAVVRSKEQVTPNNVFRMDGLENGKTYGVRVIAFDKAGNESPASALVTGAPIASNGFFDEYVDAGGQETGGCGAGGGGLAVGAAMAALGFWLTSRRKQS</sequence>
<keyword evidence="1" id="KW-0732">Signal</keyword>
<feature type="chain" id="PRO_5045226404" description="Fibronectin type-III domain-containing protein" evidence="1">
    <location>
        <begin position="18"/>
        <end position="297"/>
    </location>
</feature>
<protein>
    <recommendedName>
        <fullName evidence="4">Fibronectin type-III domain-containing protein</fullName>
    </recommendedName>
</protein>
<evidence type="ECO:0000256" key="1">
    <source>
        <dbReference type="SAM" id="SignalP"/>
    </source>
</evidence>
<dbReference type="Gene3D" id="2.60.40.10">
    <property type="entry name" value="Immunoglobulins"/>
    <property type="match status" value="1"/>
</dbReference>
<evidence type="ECO:0000313" key="3">
    <source>
        <dbReference type="Proteomes" id="UP000663090"/>
    </source>
</evidence>